<dbReference type="Pfam" id="PF00512">
    <property type="entry name" value="HisKA"/>
    <property type="match status" value="1"/>
</dbReference>
<evidence type="ECO:0000256" key="6">
    <source>
        <dbReference type="ARBA" id="ARBA00022777"/>
    </source>
</evidence>
<evidence type="ECO:0000256" key="4">
    <source>
        <dbReference type="ARBA" id="ARBA00022679"/>
    </source>
</evidence>
<dbReference type="Gene3D" id="3.30.565.10">
    <property type="entry name" value="Histidine kinase-like ATPase, C-terminal domain"/>
    <property type="match status" value="1"/>
</dbReference>
<dbReference type="PRINTS" id="PR00344">
    <property type="entry name" value="BCTRLSENSOR"/>
</dbReference>
<reference evidence="12" key="1">
    <citation type="submission" date="2018-06" db="EMBL/GenBank/DDBJ databases">
        <authorList>
            <person name="Zhirakovskaya E."/>
        </authorList>
    </citation>
    <scope>NUCLEOTIDE SEQUENCE</scope>
</reference>
<keyword evidence="8" id="KW-0902">Two-component regulatory system</keyword>
<dbReference type="InterPro" id="IPR003594">
    <property type="entry name" value="HATPase_dom"/>
</dbReference>
<protein>
    <recommendedName>
        <fullName evidence="2">histidine kinase</fullName>
        <ecNumber evidence="2">2.7.13.3</ecNumber>
    </recommendedName>
</protein>
<dbReference type="AlphaFoldDB" id="A0A3B1DHJ6"/>
<dbReference type="InterPro" id="IPR036890">
    <property type="entry name" value="HATPase_C_sf"/>
</dbReference>
<dbReference type="SUPFAM" id="SSF47384">
    <property type="entry name" value="Homodimeric domain of signal transducing histidine kinase"/>
    <property type="match status" value="1"/>
</dbReference>
<keyword evidence="6" id="KW-0418">Kinase</keyword>
<comment type="catalytic activity">
    <reaction evidence="1">
        <text>ATP + protein L-histidine = ADP + protein N-phospho-L-histidine.</text>
        <dbReference type="EC" id="2.7.13.3"/>
    </reaction>
</comment>
<dbReference type="EC" id="2.7.13.3" evidence="2"/>
<dbReference type="GO" id="GO:0000155">
    <property type="term" value="F:phosphorelay sensor kinase activity"/>
    <property type="evidence" value="ECO:0007669"/>
    <property type="project" value="InterPro"/>
</dbReference>
<keyword evidence="5" id="KW-0547">Nucleotide-binding</keyword>
<dbReference type="SMART" id="SM00387">
    <property type="entry name" value="HATPase_c"/>
    <property type="match status" value="1"/>
</dbReference>
<dbReference type="CDD" id="cd00082">
    <property type="entry name" value="HisKA"/>
    <property type="match status" value="1"/>
</dbReference>
<proteinExistence type="predicted"/>
<evidence type="ECO:0000256" key="5">
    <source>
        <dbReference type="ARBA" id="ARBA00022741"/>
    </source>
</evidence>
<dbReference type="InterPro" id="IPR005467">
    <property type="entry name" value="His_kinase_dom"/>
</dbReference>
<accession>A0A3B1DHJ6</accession>
<evidence type="ECO:0000259" key="10">
    <source>
        <dbReference type="PROSITE" id="PS50109"/>
    </source>
</evidence>
<feature type="domain" description="HAMP" evidence="11">
    <location>
        <begin position="217"/>
        <end position="265"/>
    </location>
</feature>
<dbReference type="SMART" id="SM00304">
    <property type="entry name" value="HAMP"/>
    <property type="match status" value="1"/>
</dbReference>
<dbReference type="PROSITE" id="PS50109">
    <property type="entry name" value="HIS_KIN"/>
    <property type="match status" value="1"/>
</dbReference>
<evidence type="ECO:0000256" key="9">
    <source>
        <dbReference type="SAM" id="Phobius"/>
    </source>
</evidence>
<dbReference type="Gene3D" id="1.10.287.130">
    <property type="match status" value="1"/>
</dbReference>
<evidence type="ECO:0000256" key="1">
    <source>
        <dbReference type="ARBA" id="ARBA00000085"/>
    </source>
</evidence>
<evidence type="ECO:0000256" key="7">
    <source>
        <dbReference type="ARBA" id="ARBA00022840"/>
    </source>
</evidence>
<feature type="transmembrane region" description="Helical" evidence="9">
    <location>
        <begin position="189"/>
        <end position="211"/>
    </location>
</feature>
<dbReference type="GO" id="GO:0005524">
    <property type="term" value="F:ATP binding"/>
    <property type="evidence" value="ECO:0007669"/>
    <property type="project" value="UniProtKB-KW"/>
</dbReference>
<keyword evidence="9" id="KW-1133">Transmembrane helix</keyword>
<keyword evidence="4" id="KW-0808">Transferase</keyword>
<dbReference type="SUPFAM" id="SSF55874">
    <property type="entry name" value="ATPase domain of HSP90 chaperone/DNA topoisomerase II/histidine kinase"/>
    <property type="match status" value="1"/>
</dbReference>
<evidence type="ECO:0000259" key="11">
    <source>
        <dbReference type="PROSITE" id="PS50885"/>
    </source>
</evidence>
<dbReference type="SUPFAM" id="SSF158472">
    <property type="entry name" value="HAMP domain-like"/>
    <property type="match status" value="1"/>
</dbReference>
<dbReference type="Gene3D" id="6.10.340.10">
    <property type="match status" value="1"/>
</dbReference>
<dbReference type="PANTHER" id="PTHR43065:SF46">
    <property type="entry name" value="C4-DICARBOXYLATE TRANSPORT SENSOR PROTEIN DCTB"/>
    <property type="match status" value="1"/>
</dbReference>
<dbReference type="CDD" id="cd06225">
    <property type="entry name" value="HAMP"/>
    <property type="match status" value="1"/>
</dbReference>
<feature type="domain" description="Histidine kinase" evidence="10">
    <location>
        <begin position="293"/>
        <end position="512"/>
    </location>
</feature>
<keyword evidence="7" id="KW-0067">ATP-binding</keyword>
<evidence type="ECO:0000256" key="8">
    <source>
        <dbReference type="ARBA" id="ARBA00023012"/>
    </source>
</evidence>
<keyword evidence="3" id="KW-0597">Phosphoprotein</keyword>
<dbReference type="PANTHER" id="PTHR43065">
    <property type="entry name" value="SENSOR HISTIDINE KINASE"/>
    <property type="match status" value="1"/>
</dbReference>
<dbReference type="Pfam" id="PF02518">
    <property type="entry name" value="HATPase_c"/>
    <property type="match status" value="1"/>
</dbReference>
<name>A0A3B1DHJ6_9ZZZZ</name>
<sequence length="519" mass="58807">MLFTRTIRSKMITGLSLILIMLVILILSGIPGLDSHRNTVRDMSRDIKMMPRRANLNRSVALLFKPLLMPVSNTKEAAHLQQQEFAKGIQDVRNSILTFRQRYEEIPQSPNVQRRKDFINSQLYDIDQRLIRLDKMQASLGQPAKRNLILYQMIAEVGQLEVLVQQIPDSQVSMNQLLDRAHYSYKIRFWWVSGTSAFAAFLFLMLARYSYYHVYLPITKLHSGARRVANGDFGYRVDLGETDDEMSELAEDFNKMTERLLEKSENLEQQVRMQFAQLTRSERLAGIGFLSAGVAHEINNPLSAITMASESILNSLNSASNRPSLEDCEVMQEYMKMIQIESSRCVTITRKLKEFARGGSEDERREVDLREIIQEVLSMVSHMKQYDNRKIIFDDKAPSYVLANRAEIKQVVLNLIANGLEAMEEGETLEVSIYEQIDTVTLAFKDEGCGMTSDVLEHLFDPFFTSRKSGKGTGLGMSISNRIVSDHGGTLEAASPGEGQGSTITLQLPKRGEIVRNAA</sequence>
<dbReference type="InterPro" id="IPR003661">
    <property type="entry name" value="HisK_dim/P_dom"/>
</dbReference>
<keyword evidence="9" id="KW-0812">Transmembrane</keyword>
<dbReference type="EMBL" id="UOGL01000638">
    <property type="protein sequence ID" value="VAX42266.1"/>
    <property type="molecule type" value="Genomic_DNA"/>
</dbReference>
<evidence type="ECO:0000256" key="2">
    <source>
        <dbReference type="ARBA" id="ARBA00012438"/>
    </source>
</evidence>
<dbReference type="InterPro" id="IPR036097">
    <property type="entry name" value="HisK_dim/P_sf"/>
</dbReference>
<gene>
    <name evidence="12" type="ORF">MNBD_PLANCTO02-185</name>
</gene>
<feature type="transmembrane region" description="Helical" evidence="9">
    <location>
        <begin position="12"/>
        <end position="33"/>
    </location>
</feature>
<organism evidence="12">
    <name type="scientific">hydrothermal vent metagenome</name>
    <dbReference type="NCBI Taxonomy" id="652676"/>
    <lineage>
        <taxon>unclassified sequences</taxon>
        <taxon>metagenomes</taxon>
        <taxon>ecological metagenomes</taxon>
    </lineage>
</organism>
<dbReference type="SMART" id="SM00388">
    <property type="entry name" value="HisKA"/>
    <property type="match status" value="1"/>
</dbReference>
<dbReference type="InterPro" id="IPR003660">
    <property type="entry name" value="HAMP_dom"/>
</dbReference>
<evidence type="ECO:0000313" key="12">
    <source>
        <dbReference type="EMBL" id="VAX42266.1"/>
    </source>
</evidence>
<evidence type="ECO:0000256" key="3">
    <source>
        <dbReference type="ARBA" id="ARBA00022553"/>
    </source>
</evidence>
<keyword evidence="9" id="KW-0472">Membrane</keyword>
<dbReference type="GO" id="GO:0016020">
    <property type="term" value="C:membrane"/>
    <property type="evidence" value="ECO:0007669"/>
    <property type="project" value="InterPro"/>
</dbReference>
<dbReference type="InterPro" id="IPR004358">
    <property type="entry name" value="Sig_transdc_His_kin-like_C"/>
</dbReference>
<dbReference type="Pfam" id="PF00672">
    <property type="entry name" value="HAMP"/>
    <property type="match status" value="1"/>
</dbReference>
<dbReference type="PROSITE" id="PS50885">
    <property type="entry name" value="HAMP"/>
    <property type="match status" value="1"/>
</dbReference>